<dbReference type="PANTHER" id="PTHR34477:SF1">
    <property type="entry name" value="UPF0213 PROTEIN YHBQ"/>
    <property type="match status" value="1"/>
</dbReference>
<comment type="similarity">
    <text evidence="1">Belongs to the UPF0213 family.</text>
</comment>
<evidence type="ECO:0000256" key="1">
    <source>
        <dbReference type="ARBA" id="ARBA00007435"/>
    </source>
</evidence>
<organism evidence="3 4">
    <name type="scientific">Holzapfeliella saturejae</name>
    <dbReference type="NCBI Taxonomy" id="3082953"/>
    <lineage>
        <taxon>Bacteria</taxon>
        <taxon>Bacillati</taxon>
        <taxon>Bacillota</taxon>
        <taxon>Bacilli</taxon>
        <taxon>Lactobacillales</taxon>
        <taxon>Lactobacillaceae</taxon>
        <taxon>Holzapfeliella</taxon>
    </lineage>
</organism>
<dbReference type="EMBL" id="JAWMWG010000001">
    <property type="protein sequence ID" value="MEJ6348538.1"/>
    <property type="molecule type" value="Genomic_DNA"/>
</dbReference>
<proteinExistence type="inferred from homology"/>
<dbReference type="InterPro" id="IPR050190">
    <property type="entry name" value="UPF0213_domain"/>
</dbReference>
<comment type="caution">
    <text evidence="3">The sequence shown here is derived from an EMBL/GenBank/DDBJ whole genome shotgun (WGS) entry which is preliminary data.</text>
</comment>
<dbReference type="SUPFAM" id="SSF82771">
    <property type="entry name" value="GIY-YIG endonuclease"/>
    <property type="match status" value="1"/>
</dbReference>
<dbReference type="Pfam" id="PF01541">
    <property type="entry name" value="GIY-YIG"/>
    <property type="match status" value="1"/>
</dbReference>
<dbReference type="PANTHER" id="PTHR34477">
    <property type="entry name" value="UPF0213 PROTEIN YHBQ"/>
    <property type="match status" value="1"/>
</dbReference>
<dbReference type="InterPro" id="IPR035901">
    <property type="entry name" value="GIY-YIG_endonuc_sf"/>
</dbReference>
<protein>
    <submittedName>
        <fullName evidence="3">GIY-YIG nuclease family protein</fullName>
    </submittedName>
</protein>
<reference evidence="3 4" key="1">
    <citation type="submission" date="2023-10" db="EMBL/GenBank/DDBJ databases">
        <title>Holzapfeliella saturejae sp. nov. isolated from Satureja montana flowers.</title>
        <authorList>
            <person name="Alcantara C."/>
            <person name="Zuniga M."/>
            <person name="Landete J.M."/>
            <person name="Monedero V."/>
        </authorList>
    </citation>
    <scope>NUCLEOTIDE SEQUENCE [LARGE SCALE GENOMIC DNA]</scope>
    <source>
        <strain evidence="3 4">He02</strain>
    </source>
</reference>
<feature type="domain" description="GIY-YIG" evidence="2">
    <location>
        <begin position="10"/>
        <end position="85"/>
    </location>
</feature>
<keyword evidence="4" id="KW-1185">Reference proteome</keyword>
<dbReference type="PROSITE" id="PS50164">
    <property type="entry name" value="GIY_YIG"/>
    <property type="match status" value="1"/>
</dbReference>
<gene>
    <name evidence="3" type="ORF">R4Y45_04770</name>
</gene>
<name>A0ABU8SGM5_9LACO</name>
<accession>A0ABU8SGM5</accession>
<dbReference type="InterPro" id="IPR000305">
    <property type="entry name" value="GIY-YIG_endonuc"/>
</dbReference>
<dbReference type="RefSeq" id="WP_339969805.1">
    <property type="nucleotide sequence ID" value="NZ_JAWMWG010000001.1"/>
</dbReference>
<dbReference type="Proteomes" id="UP001377804">
    <property type="component" value="Unassembled WGS sequence"/>
</dbReference>
<dbReference type="CDD" id="cd10456">
    <property type="entry name" value="GIY-YIG_UPF0213"/>
    <property type="match status" value="1"/>
</dbReference>
<dbReference type="Gene3D" id="3.40.1440.10">
    <property type="entry name" value="GIY-YIG endonuclease"/>
    <property type="match status" value="1"/>
</dbReference>
<sequence>MKESWQVTGINYYFYVLRCADQTYYGGFTTNLTKRLATHNAKKGAKYTRARVPVHVIYYEKYATKSQALKREAWFKKKSRKQKQQFLNQHHVLVPYFNKKY</sequence>
<evidence type="ECO:0000259" key="2">
    <source>
        <dbReference type="PROSITE" id="PS50164"/>
    </source>
</evidence>
<evidence type="ECO:0000313" key="3">
    <source>
        <dbReference type="EMBL" id="MEJ6348538.1"/>
    </source>
</evidence>
<evidence type="ECO:0000313" key="4">
    <source>
        <dbReference type="Proteomes" id="UP001377804"/>
    </source>
</evidence>